<gene>
    <name evidence="1" type="ORF">CRHIZ90672A_00005572</name>
</gene>
<keyword evidence="2" id="KW-1185">Reference proteome</keyword>
<dbReference type="Gene3D" id="3.30.530.20">
    <property type="match status" value="1"/>
</dbReference>
<accession>A0A9N9V8J8</accession>
<name>A0A9N9V8J8_9HYPO</name>
<organism evidence="1 2">
    <name type="scientific">Clonostachys rhizophaga</name>
    <dbReference type="NCBI Taxonomy" id="160324"/>
    <lineage>
        <taxon>Eukaryota</taxon>
        <taxon>Fungi</taxon>
        <taxon>Dikarya</taxon>
        <taxon>Ascomycota</taxon>
        <taxon>Pezizomycotina</taxon>
        <taxon>Sordariomycetes</taxon>
        <taxon>Hypocreomycetidae</taxon>
        <taxon>Hypocreales</taxon>
        <taxon>Bionectriaceae</taxon>
        <taxon>Clonostachys</taxon>
    </lineage>
</organism>
<proteinExistence type="predicted"/>
<dbReference type="InterPro" id="IPR023393">
    <property type="entry name" value="START-like_dom_sf"/>
</dbReference>
<comment type="caution">
    <text evidence="1">The sequence shown here is derived from an EMBL/GenBank/DDBJ whole genome shotgun (WGS) entry which is preliminary data.</text>
</comment>
<dbReference type="AlphaFoldDB" id="A0A9N9V8J8"/>
<evidence type="ECO:0000313" key="1">
    <source>
        <dbReference type="EMBL" id="CAH0018941.1"/>
    </source>
</evidence>
<dbReference type="EMBL" id="CABFNQ020000544">
    <property type="protein sequence ID" value="CAH0018941.1"/>
    <property type="molecule type" value="Genomic_DNA"/>
</dbReference>
<protein>
    <submittedName>
        <fullName evidence="1">Uncharacterized protein</fullName>
    </submittedName>
</protein>
<evidence type="ECO:0000313" key="2">
    <source>
        <dbReference type="Proteomes" id="UP000696573"/>
    </source>
</evidence>
<dbReference type="OrthoDB" id="509124at2759"/>
<reference evidence="1" key="1">
    <citation type="submission" date="2021-10" db="EMBL/GenBank/DDBJ databases">
        <authorList>
            <person name="Piombo E."/>
        </authorList>
    </citation>
    <scope>NUCLEOTIDE SEQUENCE</scope>
</reference>
<dbReference type="Proteomes" id="UP000696573">
    <property type="component" value="Unassembled WGS sequence"/>
</dbReference>
<sequence length="276" mass="31149">MSLCEGLIAPNQPPKAGPPLLVKPFRENGALTSFSISHSNTIAAPPLQCIQKLMDTSTWPEWCKMTPRANITQTPPIADDTTNVPELHALISRPGYLCRGVKFTADVHMDLDPAKKTNTAAELVRAVERFELDDGRTGYRLAWEYVGLPSFVSCNVRVFEFIEAKERLVDGKLATEAYGWETFSGLGSWLQRSLMSDKLLRGYESWGEDFKNAVESQMEAPLQNVIRPTRRRRDFALVNFLYNPGTLGKRGRDMLQGVLLKKEMVSLFLLLEENRR</sequence>